<keyword evidence="3" id="KW-1185">Reference proteome</keyword>
<proteinExistence type="predicted"/>
<dbReference type="Proteomes" id="UP000734854">
    <property type="component" value="Unassembled WGS sequence"/>
</dbReference>
<dbReference type="EMBL" id="JACMSC010000004">
    <property type="protein sequence ID" value="KAG6526417.1"/>
    <property type="molecule type" value="Genomic_DNA"/>
</dbReference>
<evidence type="ECO:0000313" key="2">
    <source>
        <dbReference type="EMBL" id="KAG6526417.1"/>
    </source>
</evidence>
<dbReference type="PANTHER" id="PTHR14000:SF6">
    <property type="entry name" value="OS02G0631200 PROTEIN"/>
    <property type="match status" value="1"/>
</dbReference>
<feature type="region of interest" description="Disordered" evidence="1">
    <location>
        <begin position="299"/>
        <end position="319"/>
    </location>
</feature>
<feature type="region of interest" description="Disordered" evidence="1">
    <location>
        <begin position="1"/>
        <end position="31"/>
    </location>
</feature>
<accession>A0A8J5I2M4</accession>
<evidence type="ECO:0000313" key="3">
    <source>
        <dbReference type="Proteomes" id="UP000734854"/>
    </source>
</evidence>
<dbReference type="AlphaFoldDB" id="A0A8J5I2M4"/>
<evidence type="ECO:0000256" key="1">
    <source>
        <dbReference type="SAM" id="MobiDB-lite"/>
    </source>
</evidence>
<comment type="caution">
    <text evidence="2">The sequence shown here is derived from an EMBL/GenBank/DDBJ whole genome shotgun (WGS) entry which is preliminary data.</text>
</comment>
<feature type="compositionally biased region" description="Polar residues" evidence="1">
    <location>
        <begin position="299"/>
        <end position="310"/>
    </location>
</feature>
<sequence>METTTNNGSQQKSIGSSFSHPSMVSFQPGTVDSSTEMVNGYIPTFDGNSSMASIFMCAGSGVINHMDTATQAQYTPGSVLQELMPRFTNVSGSPAYWSPGEVDILNRGLISFASESSIQQYSKIAAMLPQKTIRDVALRCQWIINKENVKRRKTGEYYASKMMKDTKERMTGIPSASTSMAPDLLTMHHLNIHDQLLSEGHVLFAALDAEMKSILIKNETCLRAIAQNLEGGMMQNNLSLFRYMRNNIATAENRINTLPRGMNQLPGSLKQIPPIPVSANDELLSSLIPLNKHVIYTTPGGSSSNLQSDPTCYRPPNTG</sequence>
<protein>
    <submittedName>
        <fullName evidence="2">Uncharacterized protein</fullName>
    </submittedName>
</protein>
<organism evidence="2 3">
    <name type="scientific">Zingiber officinale</name>
    <name type="common">Ginger</name>
    <name type="synonym">Amomum zingiber</name>
    <dbReference type="NCBI Taxonomy" id="94328"/>
    <lineage>
        <taxon>Eukaryota</taxon>
        <taxon>Viridiplantae</taxon>
        <taxon>Streptophyta</taxon>
        <taxon>Embryophyta</taxon>
        <taxon>Tracheophyta</taxon>
        <taxon>Spermatophyta</taxon>
        <taxon>Magnoliopsida</taxon>
        <taxon>Liliopsida</taxon>
        <taxon>Zingiberales</taxon>
        <taxon>Zingiberaceae</taxon>
        <taxon>Zingiber</taxon>
    </lineage>
</organism>
<gene>
    <name evidence="2" type="ORF">ZIOFF_016401</name>
</gene>
<dbReference type="PANTHER" id="PTHR14000">
    <property type="entry name" value="FINGER CCCH DOMAIN PROTEIN, PUTATIVE (DUF3755)-RELATED"/>
    <property type="match status" value="1"/>
</dbReference>
<name>A0A8J5I2M4_ZINOF</name>
<reference evidence="2 3" key="1">
    <citation type="submission" date="2020-08" db="EMBL/GenBank/DDBJ databases">
        <title>Plant Genome Project.</title>
        <authorList>
            <person name="Zhang R.-G."/>
        </authorList>
    </citation>
    <scope>NUCLEOTIDE SEQUENCE [LARGE SCALE GENOMIC DNA]</scope>
    <source>
        <tissue evidence="2">Rhizome</tissue>
    </source>
</reference>